<reference evidence="3" key="1">
    <citation type="journal article" date="2019" name="Int. J. Syst. Evol. Microbiol.">
        <title>The Global Catalogue of Microorganisms (GCM) 10K type strain sequencing project: providing services to taxonomists for standard genome sequencing and annotation.</title>
        <authorList>
            <consortium name="The Broad Institute Genomics Platform"/>
            <consortium name="The Broad Institute Genome Sequencing Center for Infectious Disease"/>
            <person name="Wu L."/>
            <person name="Ma J."/>
        </authorList>
    </citation>
    <scope>NUCLEOTIDE SEQUENCE [LARGE SCALE GENOMIC DNA]</scope>
    <source>
        <strain evidence="3">TBRC 4489</strain>
    </source>
</reference>
<organism evidence="2 3">
    <name type="scientific">Planomonospora corallina</name>
    <dbReference type="NCBI Taxonomy" id="1806052"/>
    <lineage>
        <taxon>Bacteria</taxon>
        <taxon>Bacillati</taxon>
        <taxon>Actinomycetota</taxon>
        <taxon>Actinomycetes</taxon>
        <taxon>Streptosporangiales</taxon>
        <taxon>Streptosporangiaceae</taxon>
        <taxon>Planomonospora</taxon>
    </lineage>
</organism>
<evidence type="ECO:0000313" key="3">
    <source>
        <dbReference type="Proteomes" id="UP001595850"/>
    </source>
</evidence>
<evidence type="ECO:0000313" key="2">
    <source>
        <dbReference type="EMBL" id="MFC4059057.1"/>
    </source>
</evidence>
<feature type="compositionally biased region" description="Pro residues" evidence="1">
    <location>
        <begin position="248"/>
        <end position="257"/>
    </location>
</feature>
<dbReference type="RefSeq" id="WP_377287378.1">
    <property type="nucleotide sequence ID" value="NZ_JBHSBM010000016.1"/>
</dbReference>
<comment type="caution">
    <text evidence="2">The sequence shown here is derived from an EMBL/GenBank/DDBJ whole genome shotgun (WGS) entry which is preliminary data.</text>
</comment>
<keyword evidence="3" id="KW-1185">Reference proteome</keyword>
<dbReference type="EMBL" id="JBHSBM010000016">
    <property type="protein sequence ID" value="MFC4059057.1"/>
    <property type="molecule type" value="Genomic_DNA"/>
</dbReference>
<dbReference type="InterPro" id="IPR036249">
    <property type="entry name" value="Thioredoxin-like_sf"/>
</dbReference>
<dbReference type="SUPFAM" id="SSF52833">
    <property type="entry name" value="Thioredoxin-like"/>
    <property type="match status" value="1"/>
</dbReference>
<dbReference type="CDD" id="cd02980">
    <property type="entry name" value="TRX_Fd_family"/>
    <property type="match status" value="1"/>
</dbReference>
<evidence type="ECO:0000256" key="1">
    <source>
        <dbReference type="SAM" id="MobiDB-lite"/>
    </source>
</evidence>
<accession>A0ABV8I4N7</accession>
<dbReference type="Proteomes" id="UP001595850">
    <property type="component" value="Unassembled WGS sequence"/>
</dbReference>
<protein>
    <submittedName>
        <fullName evidence="2">Ferredoxin</fullName>
    </submittedName>
</protein>
<dbReference type="Pfam" id="PF01257">
    <property type="entry name" value="2Fe-2S_thioredx"/>
    <property type="match status" value="1"/>
</dbReference>
<feature type="region of interest" description="Disordered" evidence="1">
    <location>
        <begin position="235"/>
        <end position="257"/>
    </location>
</feature>
<gene>
    <name evidence="2" type="ORF">ACFOWE_12165</name>
</gene>
<name>A0ABV8I4N7_9ACTN</name>
<sequence>MAHVLTGESRGHAGRTATVLVGMSAAEAARRSELLRLAAGLPEASVAFLQLADPSLSRELTRLADLGCARIVMIGVSFDRLAPGGSWLRRIAGHWLRQRRDGAPSLLPGPDLLRSPDPDRAAGILAEALDSASPVTGGEAGLESAAWDRVPGHRHQVFVCRGPRCTAKGADATAEALVLGLMGAGLTDDDVLVTHTGCQFPCNHAPVVSVQPGDVWYGRVDAGAVREIVTGHLLDGRPPARHRLERSPLPPRPRGES</sequence>
<dbReference type="Gene3D" id="3.40.30.10">
    <property type="entry name" value="Glutaredoxin"/>
    <property type="match status" value="1"/>
</dbReference>
<proteinExistence type="predicted"/>